<dbReference type="PANTHER" id="PTHR38781:SF1">
    <property type="entry name" value="ANTITOXIN DINJ-RELATED"/>
    <property type="match status" value="1"/>
</dbReference>
<dbReference type="Pfam" id="PF04221">
    <property type="entry name" value="RelB"/>
    <property type="match status" value="1"/>
</dbReference>
<dbReference type="InterPro" id="IPR007337">
    <property type="entry name" value="RelB/DinJ"/>
</dbReference>
<evidence type="ECO:0000256" key="1">
    <source>
        <dbReference type="ARBA" id="ARBA00010562"/>
    </source>
</evidence>
<name>A0A3E4QWS1_9ACTN</name>
<dbReference type="NCBIfam" id="TIGR02384">
    <property type="entry name" value="RelB_DinJ"/>
    <property type="match status" value="1"/>
</dbReference>
<evidence type="ECO:0000313" key="3">
    <source>
        <dbReference type="EMBL" id="RGL11689.1"/>
    </source>
</evidence>
<dbReference type="EMBL" id="QSRJ01000002">
    <property type="protein sequence ID" value="RGL11689.1"/>
    <property type="molecule type" value="Genomic_DNA"/>
</dbReference>
<dbReference type="GO" id="GO:0006351">
    <property type="term" value="P:DNA-templated transcription"/>
    <property type="evidence" value="ECO:0007669"/>
    <property type="project" value="TreeGrafter"/>
</dbReference>
<proteinExistence type="inferred from homology"/>
<organism evidence="3 4">
    <name type="scientific">Collinsella tanakaei</name>
    <dbReference type="NCBI Taxonomy" id="626935"/>
    <lineage>
        <taxon>Bacteria</taxon>
        <taxon>Bacillati</taxon>
        <taxon>Actinomycetota</taxon>
        <taxon>Coriobacteriia</taxon>
        <taxon>Coriobacteriales</taxon>
        <taxon>Coriobacteriaceae</taxon>
        <taxon>Collinsella</taxon>
    </lineage>
</organism>
<comment type="caution">
    <text evidence="3">The sequence shown here is derived from an EMBL/GenBank/DDBJ whole genome shotgun (WGS) entry which is preliminary data.</text>
</comment>
<dbReference type="Gene3D" id="1.10.1220.10">
    <property type="entry name" value="Met repressor-like"/>
    <property type="match status" value="1"/>
</dbReference>
<evidence type="ECO:0000313" key="4">
    <source>
        <dbReference type="Proteomes" id="UP000260943"/>
    </source>
</evidence>
<dbReference type="PANTHER" id="PTHR38781">
    <property type="entry name" value="ANTITOXIN DINJ-RELATED"/>
    <property type="match status" value="1"/>
</dbReference>
<protein>
    <submittedName>
        <fullName evidence="3">Type II toxin-antitoxin system RelB/DinJ family antitoxin</fullName>
    </submittedName>
</protein>
<dbReference type="InterPro" id="IPR013321">
    <property type="entry name" value="Arc_rbn_hlx_hlx"/>
</dbReference>
<sequence length="90" mass="9795">MSTSTLTIRVDDDLKRGASEVADYYGLDLSSVTRAFYKQMVNTRRIPLTFAPDEPSIESLEAIREGDAFLSSGEKGRFDSAADLIAAAMA</sequence>
<dbReference type="RefSeq" id="WP_117679037.1">
    <property type="nucleotide sequence ID" value="NZ_QSRJ01000002.1"/>
</dbReference>
<dbReference type="Proteomes" id="UP000260943">
    <property type="component" value="Unassembled WGS sequence"/>
</dbReference>
<keyword evidence="2" id="KW-1277">Toxin-antitoxin system</keyword>
<accession>A0A3E4QWS1</accession>
<comment type="similarity">
    <text evidence="1">Belongs to the RelB/DinJ antitoxin family.</text>
</comment>
<dbReference type="GO" id="GO:0006355">
    <property type="term" value="P:regulation of DNA-templated transcription"/>
    <property type="evidence" value="ECO:0007669"/>
    <property type="project" value="InterPro"/>
</dbReference>
<reference evidence="3 4" key="1">
    <citation type="submission" date="2018-08" db="EMBL/GenBank/DDBJ databases">
        <title>A genome reference for cultivated species of the human gut microbiota.</title>
        <authorList>
            <person name="Zou Y."/>
            <person name="Xue W."/>
            <person name="Luo G."/>
        </authorList>
    </citation>
    <scope>NUCLEOTIDE SEQUENCE [LARGE SCALE GENOMIC DNA]</scope>
    <source>
        <strain evidence="3 4">TF08-14</strain>
    </source>
</reference>
<dbReference type="AlphaFoldDB" id="A0A3E4QWS1"/>
<gene>
    <name evidence="3" type="ORF">DXC81_02590</name>
</gene>
<evidence type="ECO:0000256" key="2">
    <source>
        <dbReference type="ARBA" id="ARBA00022649"/>
    </source>
</evidence>